<feature type="transmembrane region" description="Helical" evidence="2">
    <location>
        <begin position="292"/>
        <end position="325"/>
    </location>
</feature>
<evidence type="ECO:0000256" key="1">
    <source>
        <dbReference type="SAM" id="MobiDB-lite"/>
    </source>
</evidence>
<gene>
    <name evidence="3" type="ORF">TCE0_024f07534</name>
</gene>
<dbReference type="Proteomes" id="UP000053095">
    <property type="component" value="Unassembled WGS sequence"/>
</dbReference>
<comment type="caution">
    <text evidence="3">The sequence shown here is derived from an EMBL/GenBank/DDBJ whole genome shotgun (WGS) entry which is preliminary data.</text>
</comment>
<proteinExistence type="predicted"/>
<feature type="transmembrane region" description="Helical" evidence="2">
    <location>
        <begin position="200"/>
        <end position="231"/>
    </location>
</feature>
<evidence type="ECO:0000313" key="4">
    <source>
        <dbReference type="Proteomes" id="UP000053095"/>
    </source>
</evidence>
<feature type="region of interest" description="Disordered" evidence="1">
    <location>
        <begin position="153"/>
        <end position="179"/>
    </location>
</feature>
<keyword evidence="2" id="KW-1133">Transmembrane helix</keyword>
<keyword evidence="2" id="KW-0472">Membrane</keyword>
<reference evidence="4" key="1">
    <citation type="journal article" date="2015" name="Genome Announc.">
        <title>Draft genome sequence of Talaromyces cellulolyticus strain Y-94, a source of lignocellulosic biomass-degrading enzymes.</title>
        <authorList>
            <person name="Fujii T."/>
            <person name="Koike H."/>
            <person name="Sawayama S."/>
            <person name="Yano S."/>
            <person name="Inoue H."/>
        </authorList>
    </citation>
    <scope>NUCLEOTIDE SEQUENCE [LARGE SCALE GENOMIC DNA]</scope>
    <source>
        <strain evidence="4">Y-94</strain>
    </source>
</reference>
<evidence type="ECO:0000313" key="3">
    <source>
        <dbReference type="EMBL" id="GAM37535.1"/>
    </source>
</evidence>
<accession>A0A6V8H8B9</accession>
<organism evidence="3 4">
    <name type="scientific">Talaromyces pinophilus</name>
    <name type="common">Penicillium pinophilum</name>
    <dbReference type="NCBI Taxonomy" id="128442"/>
    <lineage>
        <taxon>Eukaryota</taxon>
        <taxon>Fungi</taxon>
        <taxon>Dikarya</taxon>
        <taxon>Ascomycota</taxon>
        <taxon>Pezizomycotina</taxon>
        <taxon>Eurotiomycetes</taxon>
        <taxon>Eurotiomycetidae</taxon>
        <taxon>Eurotiales</taxon>
        <taxon>Trichocomaceae</taxon>
        <taxon>Talaromyces</taxon>
        <taxon>Talaromyces sect. Talaromyces</taxon>
    </lineage>
</organism>
<name>A0A6V8H8B9_TALPI</name>
<evidence type="ECO:0000256" key="2">
    <source>
        <dbReference type="SAM" id="Phobius"/>
    </source>
</evidence>
<feature type="compositionally biased region" description="Polar residues" evidence="1">
    <location>
        <begin position="1"/>
        <end position="14"/>
    </location>
</feature>
<dbReference type="AlphaFoldDB" id="A0A6V8H8B9"/>
<protein>
    <submittedName>
        <fullName evidence="3">Uncharacterized protein</fullName>
    </submittedName>
</protein>
<keyword evidence="4" id="KW-1185">Reference proteome</keyword>
<feature type="region of interest" description="Disordered" evidence="1">
    <location>
        <begin position="1"/>
        <end position="29"/>
    </location>
</feature>
<sequence>MRASPSMPTSVSMSQEHDASGLTPTSITIADDATTTPTLDDYYNYAHGAKQPHYFPHYSTDPVNTLNTNYYYPSSPETRISMSGSSTGSYSYSIPIQSPQRTGNWDSAVAMSSSPLSPPPVAVLDTHAEASRAEAGFITDNYKTGINHWSADGSLSDGGHGHGRNSLRSGGGGVHDVPNTVTVYTTADDKEGERDREPNAVLVLLLLSAPIPLFSICTSIYTFLAVLLVIFTTPLRLCPPTAFFRSTTFSKQLCTLLAPALRRHDRLAQSSTTHYNHHHLPLTSNPTDAFSAAGLILVLTLAPFLCFGLLLAVWIAAFFWIFAMILGNPDGTERKDDGRAAVLGVNRWWQTWLRKGRKSS</sequence>
<dbReference type="EMBL" id="DF933820">
    <property type="protein sequence ID" value="GAM37535.1"/>
    <property type="molecule type" value="Genomic_DNA"/>
</dbReference>
<keyword evidence="2" id="KW-0812">Transmembrane</keyword>